<proteinExistence type="predicted"/>
<dbReference type="Proteomes" id="UP000006276">
    <property type="component" value="Chromosome"/>
</dbReference>
<dbReference type="KEGG" id="rag:B739_1672"/>
<dbReference type="HOGENOM" id="CLU_1757433_0_0_10"/>
<dbReference type="RefSeq" id="WP_014938559.1">
    <property type="nucleotide sequence ID" value="NC_018609.1"/>
</dbReference>
<evidence type="ECO:0000313" key="1">
    <source>
        <dbReference type="EMBL" id="AFR36263.1"/>
    </source>
</evidence>
<keyword evidence="2" id="KW-1185">Reference proteome</keyword>
<reference evidence="1 2" key="1">
    <citation type="submission" date="2012-09" db="EMBL/GenBank/DDBJ databases">
        <title>Riemerella anatipestifer vaccine strains.</title>
        <authorList>
            <person name="Chun C.A."/>
            <person name="Shu W.M."/>
            <person name="Kang Z.D."/>
            <person name="Jia W.X."/>
        </authorList>
    </citation>
    <scope>NUCLEOTIDE SEQUENCE [LARGE SCALE GENOMIC DNA]</scope>
    <source>
        <strain evidence="1 2">RA-CH-1</strain>
    </source>
</reference>
<protein>
    <submittedName>
        <fullName evidence="1">Uncharacterized protein</fullName>
    </submittedName>
</protein>
<accession>J9R7T4</accession>
<dbReference type="PATRIC" id="fig|1228997.3.peg.1670"/>
<organism evidence="1 2">
    <name type="scientific">Riemerella anatipestifer RA-CH-1</name>
    <dbReference type="NCBI Taxonomy" id="1228997"/>
    <lineage>
        <taxon>Bacteria</taxon>
        <taxon>Pseudomonadati</taxon>
        <taxon>Bacteroidota</taxon>
        <taxon>Flavobacteriia</taxon>
        <taxon>Flavobacteriales</taxon>
        <taxon>Weeksellaceae</taxon>
        <taxon>Riemerella</taxon>
    </lineage>
</organism>
<sequence length="148" mass="17039">MVIKNTPDNIFREIRNVEIYRASDVKFTDIISRSTINAVPLIVMESIIPEDFNKNIKKKYTADNEYYDIDINYSLYTDSDNLNSLSELLGKRKFAIKLITNVDKLWLGNDREPLTIDLQDGNKDDNSGNDKHEVSIYGTTILKPSYVL</sequence>
<name>J9R7T4_RIEAN</name>
<dbReference type="AlphaFoldDB" id="J9R7T4"/>
<dbReference type="EMBL" id="CP003787">
    <property type="protein sequence ID" value="AFR36263.1"/>
    <property type="molecule type" value="Genomic_DNA"/>
</dbReference>
<evidence type="ECO:0000313" key="2">
    <source>
        <dbReference type="Proteomes" id="UP000006276"/>
    </source>
</evidence>
<dbReference type="STRING" id="34085.AB406_1722"/>
<gene>
    <name evidence="1" type="ORF">B739_1672</name>
</gene>